<feature type="compositionally biased region" description="Basic and acidic residues" evidence="1">
    <location>
        <begin position="11"/>
        <end position="49"/>
    </location>
</feature>
<feature type="region of interest" description="Disordered" evidence="1">
    <location>
        <begin position="11"/>
        <end position="71"/>
    </location>
</feature>
<protein>
    <submittedName>
        <fullName evidence="2">Uncharacterized protein</fullName>
    </submittedName>
</protein>
<evidence type="ECO:0000256" key="1">
    <source>
        <dbReference type="SAM" id="MobiDB-lite"/>
    </source>
</evidence>
<evidence type="ECO:0000313" key="2">
    <source>
        <dbReference type="EMBL" id="CAJ1933421.1"/>
    </source>
</evidence>
<organism evidence="2 3">
    <name type="scientific">Sphenostylis stenocarpa</name>
    <dbReference type="NCBI Taxonomy" id="92480"/>
    <lineage>
        <taxon>Eukaryota</taxon>
        <taxon>Viridiplantae</taxon>
        <taxon>Streptophyta</taxon>
        <taxon>Embryophyta</taxon>
        <taxon>Tracheophyta</taxon>
        <taxon>Spermatophyta</taxon>
        <taxon>Magnoliopsida</taxon>
        <taxon>eudicotyledons</taxon>
        <taxon>Gunneridae</taxon>
        <taxon>Pentapetalae</taxon>
        <taxon>rosids</taxon>
        <taxon>fabids</taxon>
        <taxon>Fabales</taxon>
        <taxon>Fabaceae</taxon>
        <taxon>Papilionoideae</taxon>
        <taxon>50 kb inversion clade</taxon>
        <taxon>NPAAA clade</taxon>
        <taxon>indigoferoid/millettioid clade</taxon>
        <taxon>Phaseoleae</taxon>
        <taxon>Sphenostylis</taxon>
    </lineage>
</organism>
<dbReference type="AlphaFoldDB" id="A0AA86RZN2"/>
<reference evidence="2" key="1">
    <citation type="submission" date="2023-10" db="EMBL/GenBank/DDBJ databases">
        <authorList>
            <person name="Domelevo Entfellner J.-B."/>
        </authorList>
    </citation>
    <scope>NUCLEOTIDE SEQUENCE</scope>
</reference>
<name>A0AA86RZN2_9FABA</name>
<dbReference type="EMBL" id="OY731399">
    <property type="protein sequence ID" value="CAJ1933421.1"/>
    <property type="molecule type" value="Genomic_DNA"/>
</dbReference>
<gene>
    <name evidence="2" type="ORF">AYBTSS11_LOCUS6340</name>
</gene>
<dbReference type="Gramene" id="rna-AYBTSS11_LOCUS6340">
    <property type="protein sequence ID" value="CAJ1933421.1"/>
    <property type="gene ID" value="gene-AYBTSS11_LOCUS6340"/>
</dbReference>
<dbReference type="Proteomes" id="UP001189624">
    <property type="component" value="Chromosome 2"/>
</dbReference>
<sequence>MIISCVADVERNSGESIEHSAHGHIDDVSKSERERIGWKNGRKAGEKTRWPQLHKSPRVSVEQSSHDNTGK</sequence>
<evidence type="ECO:0000313" key="3">
    <source>
        <dbReference type="Proteomes" id="UP001189624"/>
    </source>
</evidence>
<accession>A0AA86RZN2</accession>
<proteinExistence type="predicted"/>
<keyword evidence="3" id="KW-1185">Reference proteome</keyword>